<dbReference type="SUPFAM" id="SSF55895">
    <property type="entry name" value="Ribonuclease Rh-like"/>
    <property type="match status" value="1"/>
</dbReference>
<dbReference type="EMBL" id="QUMO01000002">
    <property type="protein sequence ID" value="REF87513.1"/>
    <property type="molecule type" value="Genomic_DNA"/>
</dbReference>
<keyword evidence="6" id="KW-1185">Reference proteome</keyword>
<dbReference type="GO" id="GO:0006401">
    <property type="term" value="P:RNA catabolic process"/>
    <property type="evidence" value="ECO:0007669"/>
    <property type="project" value="UniProtKB-ARBA"/>
</dbReference>
<accession>A0A3D9YXN6</accession>
<dbReference type="InterPro" id="IPR039378">
    <property type="entry name" value="RNase_T2_prok"/>
</dbReference>
<dbReference type="RefSeq" id="WP_115835706.1">
    <property type="nucleotide sequence ID" value="NZ_CP025086.1"/>
</dbReference>
<dbReference type="InterPro" id="IPR036430">
    <property type="entry name" value="RNase_T2-like_sf"/>
</dbReference>
<evidence type="ECO:0000313" key="5">
    <source>
        <dbReference type="EMBL" id="REF87513.1"/>
    </source>
</evidence>
<dbReference type="CDD" id="cd01062">
    <property type="entry name" value="RNase_T2_prok"/>
    <property type="match status" value="1"/>
</dbReference>
<dbReference type="AlphaFoldDB" id="A0A3D9YXN6"/>
<comment type="caution">
    <text evidence="5">The sequence shown here is derived from an EMBL/GenBank/DDBJ whole genome shotgun (WGS) entry which is preliminary data.</text>
</comment>
<dbReference type="InterPro" id="IPR033130">
    <property type="entry name" value="RNase_T2_His_AS_2"/>
</dbReference>
<protein>
    <submittedName>
        <fullName evidence="5">Ribonuclease T2</fullName>
    </submittedName>
</protein>
<feature type="compositionally biased region" description="Low complexity" evidence="3">
    <location>
        <begin position="60"/>
        <end position="72"/>
    </location>
</feature>
<dbReference type="Pfam" id="PF00445">
    <property type="entry name" value="Ribonuclease_T2"/>
    <property type="match status" value="1"/>
</dbReference>
<feature type="chain" id="PRO_5017817813" evidence="4">
    <location>
        <begin position="27"/>
        <end position="277"/>
    </location>
</feature>
<evidence type="ECO:0000256" key="1">
    <source>
        <dbReference type="ARBA" id="ARBA00007469"/>
    </source>
</evidence>
<dbReference type="PANTHER" id="PTHR11240">
    <property type="entry name" value="RIBONUCLEASE T2"/>
    <property type="match status" value="1"/>
</dbReference>
<feature type="compositionally biased region" description="Polar residues" evidence="3">
    <location>
        <begin position="47"/>
        <end position="57"/>
    </location>
</feature>
<dbReference type="GO" id="GO:0033897">
    <property type="term" value="F:ribonuclease T2 activity"/>
    <property type="evidence" value="ECO:0007669"/>
    <property type="project" value="InterPro"/>
</dbReference>
<evidence type="ECO:0000256" key="2">
    <source>
        <dbReference type="RuleBase" id="RU004328"/>
    </source>
</evidence>
<evidence type="ECO:0000313" key="6">
    <source>
        <dbReference type="Proteomes" id="UP000256900"/>
    </source>
</evidence>
<feature type="region of interest" description="Disordered" evidence="3">
    <location>
        <begin position="41"/>
        <end position="87"/>
    </location>
</feature>
<keyword evidence="4" id="KW-0732">Signal</keyword>
<dbReference type="Proteomes" id="UP000256900">
    <property type="component" value="Unassembled WGS sequence"/>
</dbReference>
<dbReference type="PROSITE" id="PS00530">
    <property type="entry name" value="RNASE_T2_1"/>
    <property type="match status" value="1"/>
</dbReference>
<dbReference type="GO" id="GO:0003723">
    <property type="term" value="F:RNA binding"/>
    <property type="evidence" value="ECO:0007669"/>
    <property type="project" value="InterPro"/>
</dbReference>
<sequence length="277" mass="29445">MAIVLRLLRAAVLAGLYALCPLGAAAQYSGCILDNCADKKPLPPPNSDQNKGPSSGDQVPASPGGSGSWAPSAPSPPPSYSPQPSGASAPGDFDFYVFSLSWSPGFCDTGGDEKAPDQCHAGSGLGFVVHGLWPQYNQGFPSDCGGGSPSWMVLQSIEGLYPDTGLARYEWRKHGTCSGKSPAAYFADVRRARDLIVVPPAFQNAQTEQDTSAIEIERAFYTANPRLRPGMMAVECVGRELSEVRFCLSKDVRNFVPCPEVAQHSCYAPEIAVAPMR</sequence>
<dbReference type="PROSITE" id="PS00531">
    <property type="entry name" value="RNASE_T2_2"/>
    <property type="match status" value="1"/>
</dbReference>
<reference evidence="5 6" key="1">
    <citation type="submission" date="2018-08" db="EMBL/GenBank/DDBJ databases">
        <title>Genomic Encyclopedia of Type Strains, Phase IV (KMG-IV): sequencing the most valuable type-strain genomes for metagenomic binning, comparative biology and taxonomic classification.</title>
        <authorList>
            <person name="Goeker M."/>
        </authorList>
    </citation>
    <scope>NUCLEOTIDE SEQUENCE [LARGE SCALE GENOMIC DNA]</scope>
    <source>
        <strain evidence="5 6">BW863</strain>
    </source>
</reference>
<dbReference type="Gene3D" id="3.90.730.10">
    <property type="entry name" value="Ribonuclease T2-like"/>
    <property type="match status" value="1"/>
</dbReference>
<evidence type="ECO:0000256" key="3">
    <source>
        <dbReference type="SAM" id="MobiDB-lite"/>
    </source>
</evidence>
<dbReference type="InterPro" id="IPR001568">
    <property type="entry name" value="RNase_T2-like"/>
</dbReference>
<dbReference type="InterPro" id="IPR018188">
    <property type="entry name" value="RNase_T2_His_AS_1"/>
</dbReference>
<comment type="similarity">
    <text evidence="1 2">Belongs to the RNase T2 family.</text>
</comment>
<feature type="signal peptide" evidence="4">
    <location>
        <begin position="1"/>
        <end position="26"/>
    </location>
</feature>
<gene>
    <name evidence="5" type="ORF">DES32_1136</name>
</gene>
<organism evidence="5 6">
    <name type="scientific">Methylovirgula ligni</name>
    <dbReference type="NCBI Taxonomy" id="569860"/>
    <lineage>
        <taxon>Bacteria</taxon>
        <taxon>Pseudomonadati</taxon>
        <taxon>Pseudomonadota</taxon>
        <taxon>Alphaproteobacteria</taxon>
        <taxon>Hyphomicrobiales</taxon>
        <taxon>Beijerinckiaceae</taxon>
        <taxon>Methylovirgula</taxon>
    </lineage>
</organism>
<proteinExistence type="inferred from homology"/>
<name>A0A3D9YXN6_9HYPH</name>
<evidence type="ECO:0000256" key="4">
    <source>
        <dbReference type="SAM" id="SignalP"/>
    </source>
</evidence>
<dbReference type="OrthoDB" id="4720638at2"/>
<dbReference type="PANTHER" id="PTHR11240:SF22">
    <property type="entry name" value="RIBONUCLEASE T2"/>
    <property type="match status" value="1"/>
</dbReference>